<dbReference type="EC" id="2.4.1.-" evidence="10"/>
<dbReference type="InParanoid" id="A0A165KDF1"/>
<evidence type="ECO:0000313" key="13">
    <source>
        <dbReference type="Proteomes" id="UP000077266"/>
    </source>
</evidence>
<dbReference type="GO" id="GO:0000026">
    <property type="term" value="F:alpha-1,2-mannosyltransferase activity"/>
    <property type="evidence" value="ECO:0007669"/>
    <property type="project" value="TreeGrafter"/>
</dbReference>
<keyword evidence="4 12" id="KW-0808">Transferase</keyword>
<feature type="transmembrane region" description="Helical" evidence="10">
    <location>
        <begin position="215"/>
        <end position="238"/>
    </location>
</feature>
<proteinExistence type="inferred from homology"/>
<gene>
    <name evidence="12" type="ORF">EXIGLDRAFT_833800</name>
</gene>
<evidence type="ECO:0000313" key="12">
    <source>
        <dbReference type="EMBL" id="KZV96167.1"/>
    </source>
</evidence>
<organism evidence="12 13">
    <name type="scientific">Exidia glandulosa HHB12029</name>
    <dbReference type="NCBI Taxonomy" id="1314781"/>
    <lineage>
        <taxon>Eukaryota</taxon>
        <taxon>Fungi</taxon>
        <taxon>Dikarya</taxon>
        <taxon>Basidiomycota</taxon>
        <taxon>Agaricomycotina</taxon>
        <taxon>Agaricomycetes</taxon>
        <taxon>Auriculariales</taxon>
        <taxon>Exidiaceae</taxon>
        <taxon>Exidia</taxon>
    </lineage>
</organism>
<feature type="transmembrane region" description="Helical" evidence="10">
    <location>
        <begin position="177"/>
        <end position="203"/>
    </location>
</feature>
<dbReference type="PANTHER" id="PTHR22760">
    <property type="entry name" value="GLYCOSYLTRANSFERASE"/>
    <property type="match status" value="1"/>
</dbReference>
<evidence type="ECO:0000256" key="8">
    <source>
        <dbReference type="ARBA" id="ARBA00023136"/>
    </source>
</evidence>
<sequence length="555" mass="63817">MGRRWTSVALRVFLAVLTRTFFQPDEFFQALEVAHHAVFGYGHLTWEWLAQVPIRSPSFPMIYAPIYWLLKITRLDNTFLLVLLPKVLTGCLASITDVAVYDLANLVLGPRYADVAIFLSWTSFFHSLSLVRSLSNSVETSLTTLALCHWLKYSDSASQVLQDEDIALRSSELVTALLYAGLATMFRPTNAVVWIFMLGCLIWQIRSRYSLFARTMVVTVWFGNLVGGILFCVDSMYYGKVTISPLNFLITNLSSVSSFYGSNPWHYYLTQALPILCTTSLPFVLHGFYTSWRSPAHPHLRTLAMLVLWTTAVYSMTAHKEWRFIHPLLPILHVFAAKSLVDLYTQHVKDDNRPDEGRSLAVRQRHRTLLLLSVPASLYVMLLHGRAQVSVVTHLRKRADVRSVGFLMPCHSTPWQSHLHRQDLEGHMWALGCEPPLRGEDITTYRDQTRVFFDAPAAYLRDRFPRRVNTTFPPAPRATTPPGQAPIVWQHTWPSHLVFFGALLDEDGVEALLTEKGYRPTRRFRNGWEEDEKRRGDVRLWEWNELEFQKRFVNA</sequence>
<keyword evidence="7 10" id="KW-1133">Transmembrane helix</keyword>
<keyword evidence="3 10" id="KW-0328">Glycosyltransferase</keyword>
<dbReference type="STRING" id="1314781.A0A165KDF1"/>
<name>A0A165KDF1_EXIGL</name>
<evidence type="ECO:0000256" key="1">
    <source>
        <dbReference type="ARBA" id="ARBA00004477"/>
    </source>
</evidence>
<feature type="transmembrane region" description="Helical" evidence="10">
    <location>
        <begin position="265"/>
        <end position="288"/>
    </location>
</feature>
<comment type="subcellular location">
    <subcellularLocation>
        <location evidence="1 10">Endoplasmic reticulum membrane</location>
        <topology evidence="1 10">Multi-pass membrane protein</topology>
    </subcellularLocation>
</comment>
<dbReference type="GO" id="GO:0006506">
    <property type="term" value="P:GPI anchor biosynthetic process"/>
    <property type="evidence" value="ECO:0007669"/>
    <property type="project" value="TreeGrafter"/>
</dbReference>
<feature type="chain" id="PRO_5007860748" description="Mannosyltransferase" evidence="11">
    <location>
        <begin position="23"/>
        <end position="555"/>
    </location>
</feature>
<keyword evidence="5 10" id="KW-0812">Transmembrane</keyword>
<accession>A0A165KDF1</accession>
<evidence type="ECO:0000256" key="3">
    <source>
        <dbReference type="ARBA" id="ARBA00022676"/>
    </source>
</evidence>
<feature type="transmembrane region" description="Helical" evidence="10">
    <location>
        <begin position="78"/>
        <end position="100"/>
    </location>
</feature>
<feature type="signal peptide" evidence="11">
    <location>
        <begin position="1"/>
        <end position="22"/>
    </location>
</feature>
<evidence type="ECO:0000256" key="11">
    <source>
        <dbReference type="SAM" id="SignalP"/>
    </source>
</evidence>
<dbReference type="FunCoup" id="A0A165KDF1">
    <property type="interactions" value="635"/>
</dbReference>
<dbReference type="GO" id="GO:0005789">
    <property type="term" value="C:endoplasmic reticulum membrane"/>
    <property type="evidence" value="ECO:0007669"/>
    <property type="project" value="UniProtKB-SubCell"/>
</dbReference>
<feature type="transmembrane region" description="Helical" evidence="10">
    <location>
        <begin position="300"/>
        <end position="318"/>
    </location>
</feature>
<evidence type="ECO:0000256" key="9">
    <source>
        <dbReference type="ARBA" id="ARBA00024708"/>
    </source>
</evidence>
<dbReference type="AlphaFoldDB" id="A0A165KDF1"/>
<keyword evidence="8 10" id="KW-0472">Membrane</keyword>
<evidence type="ECO:0000256" key="4">
    <source>
        <dbReference type="ARBA" id="ARBA00022679"/>
    </source>
</evidence>
<dbReference type="EMBL" id="KV425946">
    <property type="protein sequence ID" value="KZV96167.1"/>
    <property type="molecule type" value="Genomic_DNA"/>
</dbReference>
<dbReference type="OrthoDB" id="416834at2759"/>
<evidence type="ECO:0000256" key="7">
    <source>
        <dbReference type="ARBA" id="ARBA00022989"/>
    </source>
</evidence>
<dbReference type="Proteomes" id="UP000077266">
    <property type="component" value="Unassembled WGS sequence"/>
</dbReference>
<dbReference type="Pfam" id="PF03901">
    <property type="entry name" value="Glyco_transf_22"/>
    <property type="match status" value="1"/>
</dbReference>
<dbReference type="PANTHER" id="PTHR22760:SF4">
    <property type="entry name" value="GPI MANNOSYLTRANSFERASE 3"/>
    <property type="match status" value="1"/>
</dbReference>
<dbReference type="InterPro" id="IPR005599">
    <property type="entry name" value="GPI_mannosylTrfase"/>
</dbReference>
<comment type="similarity">
    <text evidence="2">Belongs to the glycosyltransferase 22 family. PIGB subfamily.</text>
</comment>
<evidence type="ECO:0000256" key="2">
    <source>
        <dbReference type="ARBA" id="ARBA00006065"/>
    </source>
</evidence>
<keyword evidence="6 10" id="KW-0256">Endoplasmic reticulum</keyword>
<evidence type="ECO:0000256" key="10">
    <source>
        <dbReference type="RuleBase" id="RU363075"/>
    </source>
</evidence>
<comment type="function">
    <text evidence="9">Mannosyltransferase involved in glycosylphosphatidylinositol-anchor biosynthesis. Transfers the third mannose to Man2-GlcN-acyl-PI during GPI precursor assembly.</text>
</comment>
<keyword evidence="13" id="KW-1185">Reference proteome</keyword>
<reference evidence="12 13" key="1">
    <citation type="journal article" date="2016" name="Mol. Biol. Evol.">
        <title>Comparative Genomics of Early-Diverging Mushroom-Forming Fungi Provides Insights into the Origins of Lignocellulose Decay Capabilities.</title>
        <authorList>
            <person name="Nagy L.G."/>
            <person name="Riley R."/>
            <person name="Tritt A."/>
            <person name="Adam C."/>
            <person name="Daum C."/>
            <person name="Floudas D."/>
            <person name="Sun H."/>
            <person name="Yadav J.S."/>
            <person name="Pangilinan J."/>
            <person name="Larsson K.H."/>
            <person name="Matsuura K."/>
            <person name="Barry K."/>
            <person name="Labutti K."/>
            <person name="Kuo R."/>
            <person name="Ohm R.A."/>
            <person name="Bhattacharya S.S."/>
            <person name="Shirouzu T."/>
            <person name="Yoshinaga Y."/>
            <person name="Martin F.M."/>
            <person name="Grigoriev I.V."/>
            <person name="Hibbett D.S."/>
        </authorList>
    </citation>
    <scope>NUCLEOTIDE SEQUENCE [LARGE SCALE GENOMIC DNA]</scope>
    <source>
        <strain evidence="12 13">HHB12029</strain>
    </source>
</reference>
<protein>
    <recommendedName>
        <fullName evidence="10">Mannosyltransferase</fullName>
        <ecNumber evidence="10">2.4.1.-</ecNumber>
    </recommendedName>
</protein>
<evidence type="ECO:0000256" key="5">
    <source>
        <dbReference type="ARBA" id="ARBA00022692"/>
    </source>
</evidence>
<evidence type="ECO:0000256" key="6">
    <source>
        <dbReference type="ARBA" id="ARBA00022824"/>
    </source>
</evidence>
<keyword evidence="11" id="KW-0732">Signal</keyword>